<evidence type="ECO:0000256" key="1">
    <source>
        <dbReference type="SAM" id="Phobius"/>
    </source>
</evidence>
<dbReference type="OrthoDB" id="10266706at2759"/>
<feature type="transmembrane region" description="Helical" evidence="1">
    <location>
        <begin position="6"/>
        <end position="27"/>
    </location>
</feature>
<keyword evidence="1" id="KW-1133">Transmembrane helix</keyword>
<comment type="caution">
    <text evidence="3">The sequence shown here is derived from an EMBL/GenBank/DDBJ whole genome shotgun (WGS) entry which is preliminary data.</text>
</comment>
<dbReference type="EMBL" id="NBIV01000110">
    <property type="protein sequence ID" value="PXF43799.1"/>
    <property type="molecule type" value="Genomic_DNA"/>
</dbReference>
<dbReference type="InterPro" id="IPR011042">
    <property type="entry name" value="6-blade_b-propeller_TolB-like"/>
</dbReference>
<dbReference type="STRING" id="448386.A0A2V3IP19"/>
<name>A0A2V3IP19_9FLOR</name>
<proteinExistence type="predicted"/>
<gene>
    <name evidence="3" type="ORF">BWQ96_06420</name>
</gene>
<evidence type="ECO:0000313" key="4">
    <source>
        <dbReference type="Proteomes" id="UP000247409"/>
    </source>
</evidence>
<dbReference type="Proteomes" id="UP000247409">
    <property type="component" value="Unassembled WGS sequence"/>
</dbReference>
<feature type="domain" description="Glucose/Sorbosone dehydrogenase" evidence="2">
    <location>
        <begin position="108"/>
        <end position="329"/>
    </location>
</feature>
<keyword evidence="1" id="KW-0812">Transmembrane</keyword>
<dbReference type="SUPFAM" id="SSF50952">
    <property type="entry name" value="Soluble quinoprotein glucose dehydrogenase"/>
    <property type="match status" value="1"/>
</dbReference>
<keyword evidence="1" id="KW-0472">Membrane</keyword>
<dbReference type="InterPro" id="IPR011041">
    <property type="entry name" value="Quinoprot_gluc/sorb_DH_b-prop"/>
</dbReference>
<dbReference type="Gene3D" id="2.120.10.30">
    <property type="entry name" value="TolB, C-terminal domain"/>
    <property type="match status" value="1"/>
</dbReference>
<dbReference type="InterPro" id="IPR012938">
    <property type="entry name" value="Glc/Sorbosone_DH"/>
</dbReference>
<dbReference type="PANTHER" id="PTHR19328:SF75">
    <property type="entry name" value="ALDOSE SUGAR DEHYDROGENASE YLII"/>
    <property type="match status" value="1"/>
</dbReference>
<evidence type="ECO:0000313" key="3">
    <source>
        <dbReference type="EMBL" id="PXF43799.1"/>
    </source>
</evidence>
<evidence type="ECO:0000259" key="2">
    <source>
        <dbReference type="Pfam" id="PF07995"/>
    </source>
</evidence>
<reference evidence="3 4" key="1">
    <citation type="journal article" date="2018" name="Mol. Biol. Evol.">
        <title>Analysis of the draft genome of the red seaweed Gracilariopsis chorda provides insights into genome size evolution in Rhodophyta.</title>
        <authorList>
            <person name="Lee J."/>
            <person name="Yang E.C."/>
            <person name="Graf L."/>
            <person name="Yang J.H."/>
            <person name="Qiu H."/>
            <person name="Zel Zion U."/>
            <person name="Chan C.X."/>
            <person name="Stephens T.G."/>
            <person name="Weber A.P.M."/>
            <person name="Boo G.H."/>
            <person name="Boo S.M."/>
            <person name="Kim K.M."/>
            <person name="Shin Y."/>
            <person name="Jung M."/>
            <person name="Lee S.J."/>
            <person name="Yim H.S."/>
            <person name="Lee J.H."/>
            <person name="Bhattacharya D."/>
            <person name="Yoon H.S."/>
        </authorList>
    </citation>
    <scope>NUCLEOTIDE SEQUENCE [LARGE SCALE GENOMIC DNA]</scope>
    <source>
        <strain evidence="3 4">SKKU-2015</strain>
        <tissue evidence="3">Whole body</tissue>
    </source>
</reference>
<dbReference type="PANTHER" id="PTHR19328">
    <property type="entry name" value="HEDGEHOG-INTERACTING PROTEIN"/>
    <property type="match status" value="1"/>
</dbReference>
<organism evidence="3 4">
    <name type="scientific">Gracilariopsis chorda</name>
    <dbReference type="NCBI Taxonomy" id="448386"/>
    <lineage>
        <taxon>Eukaryota</taxon>
        <taxon>Rhodophyta</taxon>
        <taxon>Florideophyceae</taxon>
        <taxon>Rhodymeniophycidae</taxon>
        <taxon>Gracilariales</taxon>
        <taxon>Gracilariaceae</taxon>
        <taxon>Gracilariopsis</taxon>
    </lineage>
</organism>
<accession>A0A2V3IP19</accession>
<keyword evidence="4" id="KW-1185">Reference proteome</keyword>
<dbReference type="Pfam" id="PF07995">
    <property type="entry name" value="GSDH"/>
    <property type="match status" value="1"/>
</dbReference>
<sequence length="499" mass="54872">MGRSNFILKLVCFLPLFLPLIIVVVVVMRGFGYDGFDDFDESEPPISGNLFNPVRKPIVKHAMDVYMKRFAKIPDEDGKTAAINCLVPLVDHLFICTRTKIYEVSPKGRVNLFLDVDAAIKVVTGRSLSIENLIHGGVRSVAFHPSFSENGFFYVSAMEERPSNPRGFNYISDVSNHIDADSVLIEWRTDLTSGKPLINSYRNLFRIGMPVYDHPIKQIAFYEDLLYIAHGDGSVQSAVAGGGQTGDCLGKILRINPLQAGSRPYTIPGDNPFLTNRKFPGEVYAIGFRNPHHICFGRDGTLYAADTGRANIEEVNIVKSGSNYGWAEREGTFVHTGGGLMSGVDSLPADDAKNDFTYPAAQVGHEGPFNAAFIGQAIAGGCPIENGSPMSGHYYYADFPISGKLYFSRIPDLRKAKTEGDPAKLTQATTYQANIIYDGKRYKTLGAAMRSEEGFSLQRRVDVRFGRGSSGELYWSSKRNGRIYLFTSSLPGGKGGPTY</sequence>
<protein>
    <submittedName>
        <fullName evidence="3">HHIP-like protein 1</fullName>
    </submittedName>
</protein>
<dbReference type="AlphaFoldDB" id="A0A2V3IP19"/>